<name>A0ABM4BH72_HYDVU</name>
<organism evidence="13 14">
    <name type="scientific">Hydra vulgaris</name>
    <name type="common">Hydra</name>
    <name type="synonym">Hydra attenuata</name>
    <dbReference type="NCBI Taxonomy" id="6087"/>
    <lineage>
        <taxon>Eukaryota</taxon>
        <taxon>Metazoa</taxon>
        <taxon>Cnidaria</taxon>
        <taxon>Hydrozoa</taxon>
        <taxon>Hydroidolina</taxon>
        <taxon>Anthoathecata</taxon>
        <taxon>Aplanulata</taxon>
        <taxon>Hydridae</taxon>
        <taxon>Hydra</taxon>
    </lineage>
</organism>
<protein>
    <submittedName>
        <fullName evidence="14">Uncharacterized protein LOC124808938 isoform X2</fullName>
    </submittedName>
</protein>
<reference evidence="14" key="1">
    <citation type="submission" date="2025-08" db="UniProtKB">
        <authorList>
            <consortium name="RefSeq"/>
        </authorList>
    </citation>
    <scope>IDENTIFICATION</scope>
</reference>
<keyword evidence="2 11" id="KW-0813">Transport</keyword>
<evidence type="ECO:0000256" key="9">
    <source>
        <dbReference type="ARBA" id="ARBA00023201"/>
    </source>
</evidence>
<feature type="transmembrane region" description="Helical" evidence="12">
    <location>
        <begin position="420"/>
        <end position="444"/>
    </location>
</feature>
<dbReference type="Gene3D" id="1.10.287.770">
    <property type="entry name" value="YojJ-like"/>
    <property type="match status" value="1"/>
</dbReference>
<dbReference type="InterPro" id="IPR001873">
    <property type="entry name" value="ENaC"/>
</dbReference>
<dbReference type="Proteomes" id="UP001652625">
    <property type="component" value="Chromosome 03"/>
</dbReference>
<keyword evidence="9 11" id="KW-0739">Sodium transport</keyword>
<dbReference type="Pfam" id="PF00858">
    <property type="entry name" value="ASC"/>
    <property type="match status" value="2"/>
</dbReference>
<comment type="similarity">
    <text evidence="11">Belongs to the amiloride-sensitive sodium channel (TC 1.A.6) family.</text>
</comment>
<gene>
    <name evidence="14" type="primary">LOC124808938</name>
</gene>
<evidence type="ECO:0000256" key="8">
    <source>
        <dbReference type="ARBA" id="ARBA00023136"/>
    </source>
</evidence>
<keyword evidence="10 11" id="KW-0407">Ion channel</keyword>
<feature type="transmembrane region" description="Helical" evidence="12">
    <location>
        <begin position="90"/>
        <end position="112"/>
    </location>
</feature>
<evidence type="ECO:0000256" key="3">
    <source>
        <dbReference type="ARBA" id="ARBA00022461"/>
    </source>
</evidence>
<dbReference type="RefSeq" id="XP_065648339.1">
    <property type="nucleotide sequence ID" value="XM_065792267.1"/>
</dbReference>
<keyword evidence="4 11" id="KW-0812">Transmembrane</keyword>
<comment type="subcellular location">
    <subcellularLocation>
        <location evidence="1">Membrane</location>
        <topology evidence="1">Multi-pass membrane protein</topology>
    </subcellularLocation>
</comment>
<evidence type="ECO:0000256" key="4">
    <source>
        <dbReference type="ARBA" id="ARBA00022692"/>
    </source>
</evidence>
<dbReference type="PANTHER" id="PTHR11690">
    <property type="entry name" value="AMILORIDE-SENSITIVE SODIUM CHANNEL-RELATED"/>
    <property type="match status" value="1"/>
</dbReference>
<keyword evidence="6" id="KW-0915">Sodium</keyword>
<sequence>MLQNIFCDKLYWKLMINSTKVTHSESETVKIGVDTQPVNLFLGVTDNIKKDAELINESVDTFHEKSNEYCRSFTVHGLSRALTGNLFEKLFWGLVMLFSLCIIVYGTSTLVIKYKRNDVYIQFYATEYSEADAPIFTICPYEVDKRGICNLTNNCLGNITLSPLFIPKNSSYSWHNDIISIVVDDYSKSSVKAGVQISDYIKKTFHNCVRLSINFFDTLSSTSNGIRVYTIYPENYLEIFVHDADEEYPFFQSKPIFIGSYESDDINIELKKYKRLKEPFASNCSQNLDSMIFPGKYSKLKCIESLKCINSFKVCGNSYGFCKEFLPKNIFDNNSSSVYGINNLTECLKLEYEKKYNHECALPCDENVYTVISSFTSNCAWLKDNAREIWIDYPTNPYYHVFKEAPLYPFIQFISECGGLLGFLTGSSLISFIEVIVFFSLIVLRKIVNIKSKKEE</sequence>
<evidence type="ECO:0000256" key="1">
    <source>
        <dbReference type="ARBA" id="ARBA00004141"/>
    </source>
</evidence>
<proteinExistence type="inferred from homology"/>
<evidence type="ECO:0000256" key="10">
    <source>
        <dbReference type="ARBA" id="ARBA00023303"/>
    </source>
</evidence>
<keyword evidence="13" id="KW-1185">Reference proteome</keyword>
<evidence type="ECO:0000256" key="2">
    <source>
        <dbReference type="ARBA" id="ARBA00022448"/>
    </source>
</evidence>
<accession>A0ABM4BH72</accession>
<evidence type="ECO:0000256" key="11">
    <source>
        <dbReference type="RuleBase" id="RU000679"/>
    </source>
</evidence>
<dbReference type="GeneID" id="124808938"/>
<dbReference type="PANTHER" id="PTHR11690:SF244">
    <property type="entry name" value="DEGENERIN LIKE"/>
    <property type="match status" value="1"/>
</dbReference>
<evidence type="ECO:0000256" key="12">
    <source>
        <dbReference type="SAM" id="Phobius"/>
    </source>
</evidence>
<evidence type="ECO:0000313" key="13">
    <source>
        <dbReference type="Proteomes" id="UP001652625"/>
    </source>
</evidence>
<evidence type="ECO:0000313" key="14">
    <source>
        <dbReference type="RefSeq" id="XP_065648339.1"/>
    </source>
</evidence>
<keyword evidence="3 11" id="KW-0894">Sodium channel</keyword>
<keyword evidence="8 12" id="KW-0472">Membrane</keyword>
<evidence type="ECO:0000256" key="6">
    <source>
        <dbReference type="ARBA" id="ARBA00023053"/>
    </source>
</evidence>
<evidence type="ECO:0000256" key="5">
    <source>
        <dbReference type="ARBA" id="ARBA00022989"/>
    </source>
</evidence>
<keyword evidence="5 12" id="KW-1133">Transmembrane helix</keyword>
<keyword evidence="7 11" id="KW-0406">Ion transport</keyword>
<evidence type="ECO:0000256" key="7">
    <source>
        <dbReference type="ARBA" id="ARBA00023065"/>
    </source>
</evidence>